<keyword evidence="11" id="KW-1185">Reference proteome</keyword>
<dbReference type="InterPro" id="IPR046400">
    <property type="entry name" value="SCS3"/>
</dbReference>
<dbReference type="InterPro" id="IPR019388">
    <property type="entry name" value="FIT"/>
</dbReference>
<comment type="catalytic activity">
    <reaction evidence="8">
        <text>hexadecanoyl-CoA + H2O = S-hexadecanoyl-4'-phosphopantetheine + adenosine 3',5'-bisphosphate + 2 H(+)</text>
        <dbReference type="Rhea" id="RHEA:50032"/>
        <dbReference type="ChEBI" id="CHEBI:15377"/>
        <dbReference type="ChEBI" id="CHEBI:15378"/>
        <dbReference type="ChEBI" id="CHEBI:57379"/>
        <dbReference type="ChEBI" id="CHEBI:58343"/>
        <dbReference type="ChEBI" id="CHEBI:132018"/>
    </reaction>
</comment>
<keyword evidence="4 8" id="KW-0256">Endoplasmic reticulum</keyword>
<evidence type="ECO:0000313" key="10">
    <source>
        <dbReference type="EMBL" id="ODQ79045.1"/>
    </source>
</evidence>
<dbReference type="PANTHER" id="PTHR23129">
    <property type="entry name" value="ACYL-COENZYME A DIPHOSPHATASE FITM2"/>
    <property type="match status" value="1"/>
</dbReference>
<keyword evidence="5 8" id="KW-1133">Transmembrane helix</keyword>
<dbReference type="HAMAP" id="MF_03231">
    <property type="entry name" value="SCS3"/>
    <property type="match status" value="1"/>
</dbReference>
<comment type="catalytic activity">
    <reaction evidence="8">
        <text>(9Z)-octadecenoyl-CoA + H2O = S-(9Z-octadecenoyl)-4'-phosphopantetheine + adenosine 3',5'-bisphosphate + 2 H(+)</text>
        <dbReference type="Rhea" id="RHEA:65564"/>
        <dbReference type="ChEBI" id="CHEBI:15377"/>
        <dbReference type="ChEBI" id="CHEBI:15378"/>
        <dbReference type="ChEBI" id="CHEBI:57387"/>
        <dbReference type="ChEBI" id="CHEBI:58343"/>
        <dbReference type="ChEBI" id="CHEBI:156553"/>
    </reaction>
</comment>
<keyword evidence="6" id="KW-0443">Lipid metabolism</keyword>
<dbReference type="EC" id="3.6.1.-" evidence="8"/>
<dbReference type="GeneID" id="30147036"/>
<dbReference type="GO" id="GO:0010945">
    <property type="term" value="F:coenzyme A diphosphatase activity"/>
    <property type="evidence" value="ECO:0007669"/>
    <property type="project" value="InterPro"/>
</dbReference>
<feature type="transmembrane region" description="Helical" evidence="9">
    <location>
        <begin position="123"/>
        <end position="145"/>
    </location>
</feature>
<name>A0A1E3QMY2_9ASCO</name>
<feature type="transmembrane region" description="Helical" evidence="9">
    <location>
        <begin position="39"/>
        <end position="59"/>
    </location>
</feature>
<gene>
    <name evidence="8" type="primary">SCS3</name>
    <name evidence="8" type="synonym">FIT2B</name>
    <name evidence="10" type="ORF">BABINDRAFT_162117</name>
</gene>
<dbReference type="PANTHER" id="PTHR23129:SF0">
    <property type="entry name" value="ACYL-COENZYME A DIPHOSPHATASE FITM2"/>
    <property type="match status" value="1"/>
</dbReference>
<keyword evidence="7 8" id="KW-0472">Membrane</keyword>
<dbReference type="Pfam" id="PF10261">
    <property type="entry name" value="FIT"/>
    <property type="match status" value="1"/>
</dbReference>
<evidence type="ECO:0000256" key="1">
    <source>
        <dbReference type="ARBA" id="ARBA00004477"/>
    </source>
</evidence>
<dbReference type="GO" id="GO:0008654">
    <property type="term" value="P:phospholipid biosynthetic process"/>
    <property type="evidence" value="ECO:0007669"/>
    <property type="project" value="UniProtKB-KW"/>
</dbReference>
<keyword evidence="8" id="KW-1208">Phospholipid metabolism</keyword>
<proteinExistence type="inferred from homology"/>
<evidence type="ECO:0000256" key="4">
    <source>
        <dbReference type="ARBA" id="ARBA00022824"/>
    </source>
</evidence>
<dbReference type="RefSeq" id="XP_018984373.1">
    <property type="nucleotide sequence ID" value="XM_019129183.1"/>
</dbReference>
<dbReference type="OrthoDB" id="5579088at2759"/>
<dbReference type="AlphaFoldDB" id="A0A1E3QMY2"/>
<feature type="transmembrane region" description="Helical" evidence="9">
    <location>
        <begin position="320"/>
        <end position="340"/>
    </location>
</feature>
<comment type="catalytic activity">
    <reaction evidence="8">
        <text>(5Z,8Z,11Z,14Z)-eicosatetraenoyl-CoA + H2O = S-(5Z,8Z,11Z,14Z-eicosatetraenoyl)-4'-phosphopantetheine + adenosine 3',5'-bisphosphate + 2 H(+)</text>
        <dbReference type="Rhea" id="RHEA:65568"/>
        <dbReference type="ChEBI" id="CHEBI:15377"/>
        <dbReference type="ChEBI" id="CHEBI:15378"/>
        <dbReference type="ChEBI" id="CHEBI:57368"/>
        <dbReference type="ChEBI" id="CHEBI:58343"/>
        <dbReference type="ChEBI" id="CHEBI:156554"/>
    </reaction>
</comment>
<evidence type="ECO:0000256" key="5">
    <source>
        <dbReference type="ARBA" id="ARBA00022989"/>
    </source>
</evidence>
<protein>
    <recommendedName>
        <fullName evidence="8">Acyl-coenzyme A diphosphatase SCS3</fullName>
        <ecNumber evidence="8">3.6.1.-</ecNumber>
    </recommendedName>
    <alternativeName>
        <fullName evidence="8">FIT family protein SCS3</fullName>
    </alternativeName>
</protein>
<keyword evidence="8" id="KW-0444">Lipid biosynthesis</keyword>
<keyword evidence="2 8" id="KW-0812">Transmembrane</keyword>
<keyword evidence="3 8" id="KW-0378">Hydrolase</keyword>
<evidence type="ECO:0000256" key="9">
    <source>
        <dbReference type="SAM" id="Phobius"/>
    </source>
</evidence>
<dbReference type="GO" id="GO:0140042">
    <property type="term" value="P:lipid droplet formation"/>
    <property type="evidence" value="ECO:0007669"/>
    <property type="project" value="UniProtKB-UniRule"/>
</dbReference>
<evidence type="ECO:0000256" key="8">
    <source>
        <dbReference type="HAMAP-Rule" id="MF_03231"/>
    </source>
</evidence>
<accession>A0A1E3QMY2</accession>
<dbReference type="GO" id="GO:0005789">
    <property type="term" value="C:endoplasmic reticulum membrane"/>
    <property type="evidence" value="ECO:0007669"/>
    <property type="project" value="UniProtKB-SubCell"/>
</dbReference>
<evidence type="ECO:0000256" key="3">
    <source>
        <dbReference type="ARBA" id="ARBA00022801"/>
    </source>
</evidence>
<keyword evidence="8" id="KW-0594">Phospholipid biosynthesis</keyword>
<evidence type="ECO:0000256" key="6">
    <source>
        <dbReference type="ARBA" id="ARBA00023098"/>
    </source>
</evidence>
<feature type="transmembrane region" description="Helical" evidence="9">
    <location>
        <begin position="228"/>
        <end position="248"/>
    </location>
</feature>
<comment type="function">
    <text evidence="8">Fatty acyl-coenzyme A (CoA) diphosphatase that hydrolyzes fatty acyl-CoA to yield acyl-4'-phosphopantetheine and adenosine 3',5'-bisphosphate. Preferentially hydrolyzes unsaturated long-chain acyl-CoA substrates in the endoplasmic reticulum (ER) lumen. This catalytic activity is required for maintaining ER structure and for lipid droplets (LDs) biogenesis, which are lipid storage organelles involved in maintaining lipid and energy homeostasis. May directly bind to diacylglycerol (DAGs) and triacylglycerol, which is also important for LD biogenesis. May support directional budding of nacent LDs from the ER into the cytosol by reducing DAG levels at sites of LD formation. May play a role in the regulation of cell morphology and cytoskeletal organization. Involved in phospholipid biosynthesis.</text>
</comment>
<comment type="catalytic activity">
    <reaction evidence="8">
        <text>an acyl-CoA + H2O = an acyl-4'-phosphopantetheine + adenosine 3',5'-bisphosphate + 2 H(+)</text>
        <dbReference type="Rhea" id="RHEA:50044"/>
        <dbReference type="ChEBI" id="CHEBI:15377"/>
        <dbReference type="ChEBI" id="CHEBI:15378"/>
        <dbReference type="ChEBI" id="CHEBI:58342"/>
        <dbReference type="ChEBI" id="CHEBI:58343"/>
        <dbReference type="ChEBI" id="CHEBI:132023"/>
    </reaction>
</comment>
<feature type="active site" evidence="8">
    <location>
        <position position="227"/>
    </location>
</feature>
<reference evidence="11" key="1">
    <citation type="submission" date="2016-05" db="EMBL/GenBank/DDBJ databases">
        <title>Comparative genomics of biotechnologically important yeasts.</title>
        <authorList>
            <consortium name="DOE Joint Genome Institute"/>
            <person name="Riley R."/>
            <person name="Haridas S."/>
            <person name="Wolfe K.H."/>
            <person name="Lopes M.R."/>
            <person name="Hittinger C.T."/>
            <person name="Goker M."/>
            <person name="Salamov A."/>
            <person name="Wisecaver J."/>
            <person name="Long T.M."/>
            <person name="Aerts A.L."/>
            <person name="Barry K."/>
            <person name="Choi C."/>
            <person name="Clum A."/>
            <person name="Coughlan A.Y."/>
            <person name="Deshpande S."/>
            <person name="Douglass A.P."/>
            <person name="Hanson S.J."/>
            <person name="Klenk H.-P."/>
            <person name="Labutti K."/>
            <person name="Lapidus A."/>
            <person name="Lindquist E."/>
            <person name="Lipzen A."/>
            <person name="Meier-Kolthoff J.P."/>
            <person name="Ohm R.A."/>
            <person name="Otillar R.P."/>
            <person name="Pangilinan J."/>
            <person name="Peng Y."/>
            <person name="Rokas A."/>
            <person name="Rosa C.A."/>
            <person name="Scheuner C."/>
            <person name="Sibirny A.A."/>
            <person name="Slot J.C."/>
            <person name="Stielow J.B."/>
            <person name="Sun H."/>
            <person name="Kurtzman C.P."/>
            <person name="Blackwell M."/>
            <person name="Grigoriev I.V."/>
            <person name="Jeffries T.W."/>
        </authorList>
    </citation>
    <scope>NUCLEOTIDE SEQUENCE [LARGE SCALE GENOMIC DNA]</scope>
    <source>
        <strain evidence="11">NRRL Y-12698</strain>
    </source>
</reference>
<evidence type="ECO:0000313" key="11">
    <source>
        <dbReference type="Proteomes" id="UP000094336"/>
    </source>
</evidence>
<feature type="transmembrane region" description="Helical" evidence="9">
    <location>
        <begin position="293"/>
        <end position="314"/>
    </location>
</feature>
<evidence type="ECO:0000256" key="7">
    <source>
        <dbReference type="ARBA" id="ARBA00023136"/>
    </source>
</evidence>
<feature type="active site" evidence="8">
    <location>
        <position position="314"/>
    </location>
</feature>
<sequence length="351" mass="40143">MAPISPPKSNESVYNKHITTLLGWVTHASRITRLTEFELLIFVVFVMTLVLGKLINVVAPQEEIQNYFNNKRNIFNVVFAKNGWAWTTLLIGIFQTFNYRTSAAPNLSSIRSNLSPQQRSSELVKFAVRYTLVTVWWIFFTQWFFGYPIMDKIFLHTGGKCVNITQKKLSDFTGANPNHSFDFQVMERAIDAGVKAVEEEIFESALGSVVCRRMGGKMTGGHDPSGHVFLLVHSSLFLLFETLHLTNFDQLARNSRKFKNALFSSDETPKDGKWDVQKYVSVIGTFMAENPVVAVWALCGLWWWMLLMTAVYFHSWLEKLVGLLWGYLGIFGVYVLPRFYHNPAVTRAKPN</sequence>
<comment type="similarity">
    <text evidence="8">Belongs to the FIT family. Fungal FIT2B/SCS3 subfamily.</text>
</comment>
<organism evidence="10 11">
    <name type="scientific">Babjeviella inositovora NRRL Y-12698</name>
    <dbReference type="NCBI Taxonomy" id="984486"/>
    <lineage>
        <taxon>Eukaryota</taxon>
        <taxon>Fungi</taxon>
        <taxon>Dikarya</taxon>
        <taxon>Ascomycota</taxon>
        <taxon>Saccharomycotina</taxon>
        <taxon>Pichiomycetes</taxon>
        <taxon>Serinales incertae sedis</taxon>
        <taxon>Babjeviella</taxon>
    </lineage>
</organism>
<dbReference type="STRING" id="984486.A0A1E3QMY2"/>
<evidence type="ECO:0000256" key="2">
    <source>
        <dbReference type="ARBA" id="ARBA00022692"/>
    </source>
</evidence>
<comment type="subcellular location">
    <subcellularLocation>
        <location evidence="1 8">Endoplasmic reticulum membrane</location>
        <topology evidence="1 8">Multi-pass membrane protein</topology>
    </subcellularLocation>
</comment>
<dbReference type="EMBL" id="KV454433">
    <property type="protein sequence ID" value="ODQ79045.1"/>
    <property type="molecule type" value="Genomic_DNA"/>
</dbReference>
<dbReference type="Proteomes" id="UP000094336">
    <property type="component" value="Unassembled WGS sequence"/>
</dbReference>